<dbReference type="AlphaFoldDB" id="A0A246HRX7"/>
<dbReference type="InterPro" id="IPR018060">
    <property type="entry name" value="HTH_AraC"/>
</dbReference>
<protein>
    <submittedName>
        <fullName evidence="6">AraC family transcriptional regulator</fullName>
    </submittedName>
</protein>
<evidence type="ECO:0000256" key="3">
    <source>
        <dbReference type="ARBA" id="ARBA00023125"/>
    </source>
</evidence>
<dbReference type="GO" id="GO:0043565">
    <property type="term" value="F:sequence-specific DNA binding"/>
    <property type="evidence" value="ECO:0007669"/>
    <property type="project" value="InterPro"/>
</dbReference>
<evidence type="ECO:0000313" key="6">
    <source>
        <dbReference type="EMBL" id="OWQ56182.1"/>
    </source>
</evidence>
<name>A0A246HRX7_STEMA</name>
<sequence>MVMAAHTAPGWREVPVPPLRRLPWPVVARSQRLEAGERFPPHVHGWNQLVHASTGVLQASAGQARHVITPQQALWVPTGTLHHTGALSTSAFRNLYVEDGPDLGMPAHCVVLEVSPLLRELIIELDRTVPGQDRSYYDTLCTVITAQLPRQPQHTRHLPWPRDPRLQRWCQALYEQPSDTRSVADWAPVLGASARTLARHFQRETGMHLREWRVRLRLLRAIEWLAQGRSPTVIAHALGYASASAFNYMFRIEMGMSPLQWLRARPTA</sequence>
<keyword evidence="1" id="KW-0678">Repressor</keyword>
<keyword evidence="2" id="KW-0805">Transcription regulation</keyword>
<dbReference type="OrthoDB" id="9804543at2"/>
<dbReference type="PROSITE" id="PS01124">
    <property type="entry name" value="HTH_ARAC_FAMILY_2"/>
    <property type="match status" value="1"/>
</dbReference>
<evidence type="ECO:0000256" key="2">
    <source>
        <dbReference type="ARBA" id="ARBA00023015"/>
    </source>
</evidence>
<dbReference type="InterPro" id="IPR011051">
    <property type="entry name" value="RmlC_Cupin_sf"/>
</dbReference>
<evidence type="ECO:0000259" key="5">
    <source>
        <dbReference type="PROSITE" id="PS01124"/>
    </source>
</evidence>
<feature type="domain" description="HTH araC/xylS-type" evidence="5">
    <location>
        <begin position="167"/>
        <end position="264"/>
    </location>
</feature>
<dbReference type="Gene3D" id="2.60.120.10">
    <property type="entry name" value="Jelly Rolls"/>
    <property type="match status" value="1"/>
</dbReference>
<dbReference type="SUPFAM" id="SSF51182">
    <property type="entry name" value="RmlC-like cupins"/>
    <property type="match status" value="1"/>
</dbReference>
<dbReference type="Pfam" id="PF12833">
    <property type="entry name" value="HTH_18"/>
    <property type="match status" value="1"/>
</dbReference>
<dbReference type="SMART" id="SM00342">
    <property type="entry name" value="HTH_ARAC"/>
    <property type="match status" value="1"/>
</dbReference>
<reference evidence="6 7" key="1">
    <citation type="submission" date="2017-06" db="EMBL/GenBank/DDBJ databases">
        <authorList>
            <person name="Kim H.J."/>
            <person name="Triplett B.A."/>
        </authorList>
    </citation>
    <scope>NUCLEOTIDE SEQUENCE [LARGE SCALE GENOMIC DNA]</scope>
    <source>
        <strain evidence="6 7">13146</strain>
    </source>
</reference>
<accession>A0A246HRX7</accession>
<keyword evidence="4" id="KW-0804">Transcription</keyword>
<dbReference type="Pfam" id="PF02311">
    <property type="entry name" value="AraC_binding"/>
    <property type="match status" value="1"/>
</dbReference>
<proteinExistence type="predicted"/>
<dbReference type="Proteomes" id="UP000198157">
    <property type="component" value="Unassembled WGS sequence"/>
</dbReference>
<dbReference type="InterPro" id="IPR009057">
    <property type="entry name" value="Homeodomain-like_sf"/>
</dbReference>
<comment type="caution">
    <text evidence="6">The sequence shown here is derived from an EMBL/GenBank/DDBJ whole genome shotgun (WGS) entry which is preliminary data.</text>
</comment>
<gene>
    <name evidence="6" type="ORF">CEE60_03385</name>
</gene>
<dbReference type="SUPFAM" id="SSF46689">
    <property type="entry name" value="Homeodomain-like"/>
    <property type="match status" value="1"/>
</dbReference>
<keyword evidence="3" id="KW-0238">DNA-binding</keyword>
<dbReference type="FunFam" id="1.10.10.60:FF:000132">
    <property type="entry name" value="AraC family transcriptional regulator"/>
    <property type="match status" value="1"/>
</dbReference>
<dbReference type="PANTHER" id="PTHR11019">
    <property type="entry name" value="HTH-TYPE TRANSCRIPTIONAL REGULATOR NIMR"/>
    <property type="match status" value="1"/>
</dbReference>
<evidence type="ECO:0000256" key="1">
    <source>
        <dbReference type="ARBA" id="ARBA00022491"/>
    </source>
</evidence>
<dbReference type="GO" id="GO:0003700">
    <property type="term" value="F:DNA-binding transcription factor activity"/>
    <property type="evidence" value="ECO:0007669"/>
    <property type="project" value="InterPro"/>
</dbReference>
<dbReference type="EMBL" id="NIVS01000008">
    <property type="protein sequence ID" value="OWQ56182.1"/>
    <property type="molecule type" value="Genomic_DNA"/>
</dbReference>
<evidence type="ECO:0000313" key="7">
    <source>
        <dbReference type="Proteomes" id="UP000198157"/>
    </source>
</evidence>
<dbReference type="CDD" id="cd06124">
    <property type="entry name" value="cupin_NimR-like_N"/>
    <property type="match status" value="1"/>
</dbReference>
<dbReference type="InterPro" id="IPR014710">
    <property type="entry name" value="RmlC-like_jellyroll"/>
</dbReference>
<dbReference type="PANTHER" id="PTHR11019:SF199">
    <property type="entry name" value="HTH-TYPE TRANSCRIPTIONAL REGULATOR NIMR"/>
    <property type="match status" value="1"/>
</dbReference>
<organism evidence="6 7">
    <name type="scientific">Stenotrophomonas maltophilia</name>
    <name type="common">Pseudomonas maltophilia</name>
    <name type="synonym">Xanthomonas maltophilia</name>
    <dbReference type="NCBI Taxonomy" id="40324"/>
    <lineage>
        <taxon>Bacteria</taxon>
        <taxon>Pseudomonadati</taxon>
        <taxon>Pseudomonadota</taxon>
        <taxon>Gammaproteobacteria</taxon>
        <taxon>Lysobacterales</taxon>
        <taxon>Lysobacteraceae</taxon>
        <taxon>Stenotrophomonas</taxon>
        <taxon>Stenotrophomonas maltophilia group</taxon>
    </lineage>
</organism>
<dbReference type="InterPro" id="IPR003313">
    <property type="entry name" value="AraC-bd"/>
</dbReference>
<evidence type="ECO:0000256" key="4">
    <source>
        <dbReference type="ARBA" id="ARBA00023163"/>
    </source>
</evidence>
<dbReference type="Gene3D" id="1.10.10.60">
    <property type="entry name" value="Homeodomain-like"/>
    <property type="match status" value="1"/>
</dbReference>